<keyword evidence="1" id="KW-1133">Transmembrane helix</keyword>
<dbReference type="Proteomes" id="UP000244910">
    <property type="component" value="Chromosome"/>
</dbReference>
<dbReference type="AlphaFoldDB" id="A0A2U8DL98"/>
<accession>A0A2U8DL98</accession>
<keyword evidence="1" id="KW-0472">Membrane</keyword>
<feature type="transmembrane region" description="Helical" evidence="1">
    <location>
        <begin position="21"/>
        <end position="39"/>
    </location>
</feature>
<keyword evidence="3" id="KW-1185">Reference proteome</keyword>
<reference evidence="3" key="1">
    <citation type="submission" date="2017-04" db="EMBL/GenBank/DDBJ databases">
        <authorList>
            <person name="Song Y."/>
            <person name="Cho B.-K."/>
        </authorList>
    </citation>
    <scope>NUCLEOTIDE SEQUENCE [LARGE SCALE GENOMIC DNA]</scope>
    <source>
        <strain evidence="3">SL1</strain>
    </source>
</reference>
<keyword evidence="1" id="KW-0812">Transmembrane</keyword>
<sequence>MKLLIQSKVYLFRNSGEFKERRSLMMTMLFCSAIALLSLSFTSNIWWLLFSSLLVGLTSITQMLIVNTPFSGTDTDIKVKELLEK</sequence>
<dbReference type="KEGG" id="cdrk:B9W14_03020"/>
<evidence type="ECO:0000313" key="2">
    <source>
        <dbReference type="EMBL" id="AWI03497.1"/>
    </source>
</evidence>
<dbReference type="SUPFAM" id="SSF103473">
    <property type="entry name" value="MFS general substrate transporter"/>
    <property type="match status" value="1"/>
</dbReference>
<organism evidence="2 3">
    <name type="scientific">Clostridium drakei</name>
    <dbReference type="NCBI Taxonomy" id="332101"/>
    <lineage>
        <taxon>Bacteria</taxon>
        <taxon>Bacillati</taxon>
        <taxon>Bacillota</taxon>
        <taxon>Clostridia</taxon>
        <taxon>Eubacteriales</taxon>
        <taxon>Clostridiaceae</taxon>
        <taxon>Clostridium</taxon>
    </lineage>
</organism>
<evidence type="ECO:0000256" key="1">
    <source>
        <dbReference type="SAM" id="Phobius"/>
    </source>
</evidence>
<gene>
    <name evidence="2" type="ORF">B9W14_03020</name>
</gene>
<name>A0A2U8DL98_9CLOT</name>
<proteinExistence type="predicted"/>
<dbReference type="EMBL" id="CP020953">
    <property type="protein sequence ID" value="AWI03497.1"/>
    <property type="molecule type" value="Genomic_DNA"/>
</dbReference>
<evidence type="ECO:0000313" key="3">
    <source>
        <dbReference type="Proteomes" id="UP000244910"/>
    </source>
</evidence>
<dbReference type="InterPro" id="IPR036259">
    <property type="entry name" value="MFS_trans_sf"/>
</dbReference>
<protein>
    <submittedName>
        <fullName evidence="2">Uncharacterized protein</fullName>
    </submittedName>
</protein>